<dbReference type="EMBL" id="CM031823">
    <property type="protein sequence ID" value="KAG6625993.1"/>
    <property type="molecule type" value="Genomic_DNA"/>
</dbReference>
<gene>
    <name evidence="1" type="ORF">CIPAW_15G016100</name>
</gene>
<name>A0A8T1NB13_CARIL</name>
<sequence length="112" mass="12850">MANAEHSPCQSRVHCINWLKDNNLLIVYTKHIMFIQPMKNIVENWGANMQYSTTRMYKSVYPMTGKLHHFIIIPPTILQKDIILESMEMGTMSCPKFQNVSIPGTNLLPPSS</sequence>
<proteinExistence type="predicted"/>
<reference evidence="1" key="1">
    <citation type="submission" date="2020-12" db="EMBL/GenBank/DDBJ databases">
        <title>WGS assembly of Carya illinoinensis cv. Pawnee.</title>
        <authorList>
            <person name="Platts A."/>
            <person name="Shu S."/>
            <person name="Wright S."/>
            <person name="Barry K."/>
            <person name="Edger P."/>
            <person name="Pires J.C."/>
            <person name="Schmutz J."/>
        </authorList>
    </citation>
    <scope>NUCLEOTIDE SEQUENCE</scope>
    <source>
        <tissue evidence="1">Leaf</tissue>
    </source>
</reference>
<organism evidence="1 2">
    <name type="scientific">Carya illinoinensis</name>
    <name type="common">Pecan</name>
    <dbReference type="NCBI Taxonomy" id="32201"/>
    <lineage>
        <taxon>Eukaryota</taxon>
        <taxon>Viridiplantae</taxon>
        <taxon>Streptophyta</taxon>
        <taxon>Embryophyta</taxon>
        <taxon>Tracheophyta</taxon>
        <taxon>Spermatophyta</taxon>
        <taxon>Magnoliopsida</taxon>
        <taxon>eudicotyledons</taxon>
        <taxon>Gunneridae</taxon>
        <taxon>Pentapetalae</taxon>
        <taxon>rosids</taxon>
        <taxon>fabids</taxon>
        <taxon>Fagales</taxon>
        <taxon>Juglandaceae</taxon>
        <taxon>Carya</taxon>
    </lineage>
</organism>
<keyword evidence="2" id="KW-1185">Reference proteome</keyword>
<protein>
    <submittedName>
        <fullName evidence="1">Uncharacterized protein</fullName>
    </submittedName>
</protein>
<evidence type="ECO:0000313" key="2">
    <source>
        <dbReference type="Proteomes" id="UP000811609"/>
    </source>
</evidence>
<evidence type="ECO:0000313" key="1">
    <source>
        <dbReference type="EMBL" id="KAG6625993.1"/>
    </source>
</evidence>
<accession>A0A8T1NB13</accession>
<dbReference type="Proteomes" id="UP000811609">
    <property type="component" value="Chromosome 15"/>
</dbReference>
<dbReference type="AlphaFoldDB" id="A0A8T1NB13"/>
<comment type="caution">
    <text evidence="1">The sequence shown here is derived from an EMBL/GenBank/DDBJ whole genome shotgun (WGS) entry which is preliminary data.</text>
</comment>